<name>A0AAU8A377_9BURK</name>
<feature type="transmembrane region" description="Helical" evidence="1">
    <location>
        <begin position="6"/>
        <end position="23"/>
    </location>
</feature>
<organism evidence="2">
    <name type="scientific">Polynucleobacter sp. UK-FUSCHL-C3</name>
    <dbReference type="NCBI Taxonomy" id="2955208"/>
    <lineage>
        <taxon>Bacteria</taxon>
        <taxon>Pseudomonadati</taxon>
        <taxon>Pseudomonadota</taxon>
        <taxon>Betaproteobacteria</taxon>
        <taxon>Burkholderiales</taxon>
        <taxon>Burkholderiaceae</taxon>
        <taxon>Polynucleobacter</taxon>
    </lineage>
</organism>
<protein>
    <submittedName>
        <fullName evidence="2">Uncharacterized protein</fullName>
    </submittedName>
</protein>
<dbReference type="EMBL" id="CP099959">
    <property type="protein sequence ID" value="XCC58138.1"/>
    <property type="molecule type" value="Genomic_DNA"/>
</dbReference>
<sequence length="121" mass="13662">MKSFWAWMQLLSLLGGAMGYWLLQQNTSSSGAAWFLLILGFIAIEASWLTTIAFGLRPDEKWDAQFNTEAKDNQKTESGWPVVISVILSLILGAGVMMIFLAIGFEQFFMYQIEEARKISQ</sequence>
<evidence type="ECO:0000256" key="1">
    <source>
        <dbReference type="SAM" id="Phobius"/>
    </source>
</evidence>
<reference evidence="2" key="1">
    <citation type="submission" date="2022-06" db="EMBL/GenBank/DDBJ databases">
        <title>New Polynucleobacter species.</title>
        <authorList>
            <person name="Hahn M.W."/>
        </authorList>
    </citation>
    <scope>NUCLEOTIDE SEQUENCE</scope>
    <source>
        <strain evidence="2">UK-FUSCHL-C3</strain>
    </source>
</reference>
<proteinExistence type="predicted"/>
<dbReference type="RefSeq" id="WP_353439303.1">
    <property type="nucleotide sequence ID" value="NZ_CP099959.1"/>
</dbReference>
<evidence type="ECO:0000313" key="2">
    <source>
        <dbReference type="EMBL" id="XCC58138.1"/>
    </source>
</evidence>
<keyword evidence="1" id="KW-0812">Transmembrane</keyword>
<accession>A0AAU8A377</accession>
<feature type="transmembrane region" description="Helical" evidence="1">
    <location>
        <begin position="35"/>
        <end position="56"/>
    </location>
</feature>
<dbReference type="AlphaFoldDB" id="A0AAU8A377"/>
<feature type="transmembrane region" description="Helical" evidence="1">
    <location>
        <begin position="82"/>
        <end position="103"/>
    </location>
</feature>
<keyword evidence="1" id="KW-0472">Membrane</keyword>
<keyword evidence="1" id="KW-1133">Transmembrane helix</keyword>
<gene>
    <name evidence="2" type="ORF">NKE59_02285</name>
</gene>